<dbReference type="EMBL" id="JADDUC010000003">
    <property type="protein sequence ID" value="KAG0135759.1"/>
    <property type="molecule type" value="Genomic_DNA"/>
</dbReference>
<name>A0A835U0W9_9PASS</name>
<accession>A0A835U0W9</accession>
<reference evidence="2 3" key="2">
    <citation type="journal article" date="2021" name="J. Hered.">
        <title>Feather Gene Expression Elucidates the Developmental Basis of Plumage Iridescence in African Starlings.</title>
        <authorList>
            <person name="Rubenstein D.R."/>
            <person name="Corvelo A."/>
            <person name="MacManes M.D."/>
            <person name="Maia R."/>
            <person name="Narzisi G."/>
            <person name="Rousaki A."/>
            <person name="Vandenabeele P."/>
            <person name="Shawkey M.D."/>
            <person name="Solomon J."/>
        </authorList>
    </citation>
    <scope>NUCLEOTIDE SEQUENCE [LARGE SCALE GENOMIC DNA]</scope>
    <source>
        <strain evidence="2">SS15</strain>
    </source>
</reference>
<protein>
    <submittedName>
        <fullName evidence="1">Uncharacterized protein</fullName>
    </submittedName>
</protein>
<dbReference type="AlphaFoldDB" id="A0A835U0W9"/>
<sequence>MSRLVLEEQLEKLLTRSLATAIIVRHLLMLAMRMMVSGLHTTRFSTIHATYTCSYFASMEKGGGDPNNPELDFLKLMKMFLRTDTHFVKLLNGTWKRNKT</sequence>
<keyword evidence="3" id="KW-1185">Reference proteome</keyword>
<proteinExistence type="predicted"/>
<evidence type="ECO:0000313" key="2">
    <source>
        <dbReference type="EMBL" id="KAI1235047.1"/>
    </source>
</evidence>
<organism evidence="1">
    <name type="scientific">Lamprotornis superbus</name>
    <dbReference type="NCBI Taxonomy" id="245042"/>
    <lineage>
        <taxon>Eukaryota</taxon>
        <taxon>Metazoa</taxon>
        <taxon>Chordata</taxon>
        <taxon>Craniata</taxon>
        <taxon>Vertebrata</taxon>
        <taxon>Euteleostomi</taxon>
        <taxon>Archelosauria</taxon>
        <taxon>Archosauria</taxon>
        <taxon>Dinosauria</taxon>
        <taxon>Saurischia</taxon>
        <taxon>Theropoda</taxon>
        <taxon>Coelurosauria</taxon>
        <taxon>Aves</taxon>
        <taxon>Neognathae</taxon>
        <taxon>Neoaves</taxon>
        <taxon>Telluraves</taxon>
        <taxon>Australaves</taxon>
        <taxon>Passeriformes</taxon>
        <taxon>Sturnidae</taxon>
        <taxon>Lamprotornis</taxon>
    </lineage>
</organism>
<evidence type="ECO:0000313" key="1">
    <source>
        <dbReference type="EMBL" id="KAG0135759.1"/>
    </source>
</evidence>
<dbReference type="EMBL" id="JADDUC020000013">
    <property type="protein sequence ID" value="KAI1235047.1"/>
    <property type="molecule type" value="Genomic_DNA"/>
</dbReference>
<reference evidence="2" key="3">
    <citation type="submission" date="2022-01" db="EMBL/GenBank/DDBJ databases">
        <authorList>
            <person name="Rubenstein D.R."/>
        </authorList>
    </citation>
    <scope>NUCLEOTIDE SEQUENCE</scope>
    <source>
        <strain evidence="2">SS15</strain>
        <tissue evidence="2">Liver</tissue>
    </source>
</reference>
<dbReference type="Proteomes" id="UP000618051">
    <property type="component" value="Unassembled WGS sequence"/>
</dbReference>
<comment type="caution">
    <text evidence="1">The sequence shown here is derived from an EMBL/GenBank/DDBJ whole genome shotgun (WGS) entry which is preliminary data.</text>
</comment>
<gene>
    <name evidence="2" type="ORF">IHE44_0002678</name>
    <name evidence="1" type="ORF">IHE44_005307</name>
</gene>
<reference evidence="1" key="1">
    <citation type="submission" date="2020-10" db="EMBL/GenBank/DDBJ databases">
        <title>Feather gene expression reveals the developmental basis of iridescence in African starlings.</title>
        <authorList>
            <person name="Rubenstein D.R."/>
        </authorList>
    </citation>
    <scope>NUCLEOTIDE SEQUENCE</scope>
    <source>
        <strain evidence="1">SS15</strain>
        <tissue evidence="1">Liver</tissue>
    </source>
</reference>
<evidence type="ECO:0000313" key="3">
    <source>
        <dbReference type="Proteomes" id="UP000618051"/>
    </source>
</evidence>